<gene>
    <name evidence="4 6" type="primary">fliE</name>
    <name evidence="6" type="ORF">GCM10010124_08490</name>
</gene>
<keyword evidence="7" id="KW-1185">Reference proteome</keyword>
<dbReference type="InterPro" id="IPR001624">
    <property type="entry name" value="FliE"/>
</dbReference>
<evidence type="ECO:0000256" key="3">
    <source>
        <dbReference type="ARBA" id="ARBA00023143"/>
    </source>
</evidence>
<dbReference type="GO" id="GO:0071973">
    <property type="term" value="P:bacterial-type flagellum-dependent cell motility"/>
    <property type="evidence" value="ECO:0007669"/>
    <property type="project" value="InterPro"/>
</dbReference>
<keyword evidence="6" id="KW-0969">Cilium</keyword>
<dbReference type="PRINTS" id="PR01006">
    <property type="entry name" value="FLGHOOKFLIE"/>
</dbReference>
<dbReference type="RefSeq" id="WP_189112840.1">
    <property type="nucleotide sequence ID" value="NZ_BMQC01000002.1"/>
</dbReference>
<evidence type="ECO:0000256" key="1">
    <source>
        <dbReference type="ARBA" id="ARBA00004117"/>
    </source>
</evidence>
<dbReference type="NCBIfam" id="TIGR00205">
    <property type="entry name" value="fliE"/>
    <property type="match status" value="1"/>
</dbReference>
<reference evidence="6" key="1">
    <citation type="journal article" date="2014" name="Int. J. Syst. Evol. Microbiol.">
        <title>Complete genome sequence of Corynebacterium casei LMG S-19264T (=DSM 44701T), isolated from a smear-ripened cheese.</title>
        <authorList>
            <consortium name="US DOE Joint Genome Institute (JGI-PGF)"/>
            <person name="Walter F."/>
            <person name="Albersmeier A."/>
            <person name="Kalinowski J."/>
            <person name="Ruckert C."/>
        </authorList>
    </citation>
    <scope>NUCLEOTIDE SEQUENCE</scope>
    <source>
        <strain evidence="6">JCM 3091</strain>
    </source>
</reference>
<protein>
    <recommendedName>
        <fullName evidence="4 5">Flagellar hook-basal body complex protein FliE</fullName>
    </recommendedName>
</protein>
<sequence length="112" mass="11395">MTSAIEPIGAIGGLTGAAPIAPIDTTLDIGATTGVEGAGKADFASTLASSLQQVQDMQHKTSDLSVQAATGTLSDVHDYMIASAESGIATQLTSAVRNKAVEAFQEIMRMQA</sequence>
<comment type="caution">
    <text evidence="6">The sequence shown here is derived from an EMBL/GenBank/DDBJ whole genome shotgun (WGS) entry which is preliminary data.</text>
</comment>
<keyword evidence="6" id="KW-0282">Flagellum</keyword>
<dbReference type="HAMAP" id="MF_00724">
    <property type="entry name" value="FliE"/>
    <property type="match status" value="1"/>
</dbReference>
<dbReference type="GO" id="GO:0005198">
    <property type="term" value="F:structural molecule activity"/>
    <property type="evidence" value="ECO:0007669"/>
    <property type="project" value="UniProtKB-UniRule"/>
</dbReference>
<dbReference type="EMBL" id="BMQC01000002">
    <property type="protein sequence ID" value="GGK18228.1"/>
    <property type="molecule type" value="Genomic_DNA"/>
</dbReference>
<dbReference type="GO" id="GO:0003774">
    <property type="term" value="F:cytoskeletal motor activity"/>
    <property type="evidence" value="ECO:0007669"/>
    <property type="project" value="InterPro"/>
</dbReference>
<evidence type="ECO:0000256" key="4">
    <source>
        <dbReference type="HAMAP-Rule" id="MF_00724"/>
    </source>
</evidence>
<accession>A0A8J3BLR2</accession>
<dbReference type="Proteomes" id="UP000662200">
    <property type="component" value="Unassembled WGS sequence"/>
</dbReference>
<dbReference type="GO" id="GO:0009425">
    <property type="term" value="C:bacterial-type flagellum basal body"/>
    <property type="evidence" value="ECO:0007669"/>
    <property type="project" value="UniProtKB-SubCell"/>
</dbReference>
<evidence type="ECO:0000256" key="5">
    <source>
        <dbReference type="NCBIfam" id="TIGR00205"/>
    </source>
</evidence>
<dbReference type="PANTHER" id="PTHR34653">
    <property type="match status" value="1"/>
</dbReference>
<organism evidence="6 7">
    <name type="scientific">Pilimelia terevasa</name>
    <dbReference type="NCBI Taxonomy" id="53372"/>
    <lineage>
        <taxon>Bacteria</taxon>
        <taxon>Bacillati</taxon>
        <taxon>Actinomycetota</taxon>
        <taxon>Actinomycetes</taxon>
        <taxon>Micromonosporales</taxon>
        <taxon>Micromonosporaceae</taxon>
        <taxon>Pilimelia</taxon>
    </lineage>
</organism>
<dbReference type="AlphaFoldDB" id="A0A8J3BLR2"/>
<name>A0A8J3BLR2_9ACTN</name>
<evidence type="ECO:0000313" key="7">
    <source>
        <dbReference type="Proteomes" id="UP000662200"/>
    </source>
</evidence>
<dbReference type="PANTHER" id="PTHR34653:SF1">
    <property type="entry name" value="FLAGELLAR HOOK-BASAL BODY COMPLEX PROTEIN FLIE"/>
    <property type="match status" value="1"/>
</dbReference>
<comment type="similarity">
    <text evidence="2 4">Belongs to the FliE family.</text>
</comment>
<keyword evidence="6" id="KW-0966">Cell projection</keyword>
<comment type="subcellular location">
    <subcellularLocation>
        <location evidence="1 4">Bacterial flagellum basal body</location>
    </subcellularLocation>
</comment>
<dbReference type="Pfam" id="PF02049">
    <property type="entry name" value="FliE"/>
    <property type="match status" value="1"/>
</dbReference>
<reference evidence="6" key="2">
    <citation type="submission" date="2020-09" db="EMBL/GenBank/DDBJ databases">
        <authorList>
            <person name="Sun Q."/>
            <person name="Ohkuma M."/>
        </authorList>
    </citation>
    <scope>NUCLEOTIDE SEQUENCE</scope>
    <source>
        <strain evidence="6">JCM 3091</strain>
    </source>
</reference>
<evidence type="ECO:0000313" key="6">
    <source>
        <dbReference type="EMBL" id="GGK18228.1"/>
    </source>
</evidence>
<evidence type="ECO:0000256" key="2">
    <source>
        <dbReference type="ARBA" id="ARBA00009272"/>
    </source>
</evidence>
<keyword evidence="3 4" id="KW-0975">Bacterial flagellum</keyword>
<proteinExistence type="inferred from homology"/>